<keyword evidence="10 13" id="KW-0066">ATP synthesis</keyword>
<keyword evidence="7 13" id="KW-1133">Transmembrane helix</keyword>
<evidence type="ECO:0000256" key="8">
    <source>
        <dbReference type="ARBA" id="ARBA00023065"/>
    </source>
</evidence>
<comment type="function">
    <text evidence="13">Component of the F(0) channel, it forms part of the peripheral stalk, linking F(1) to F(0).</text>
</comment>
<name>A0A1X7N7P8_9LACT</name>
<dbReference type="InterPro" id="IPR028987">
    <property type="entry name" value="ATP_synth_B-like_membr_sf"/>
</dbReference>
<dbReference type="SUPFAM" id="SSF81573">
    <property type="entry name" value="F1F0 ATP synthase subunit B, membrane domain"/>
    <property type="match status" value="1"/>
</dbReference>
<dbReference type="GO" id="GO:0012505">
    <property type="term" value="C:endomembrane system"/>
    <property type="evidence" value="ECO:0007669"/>
    <property type="project" value="UniProtKB-SubCell"/>
</dbReference>
<dbReference type="PANTHER" id="PTHR33445">
    <property type="entry name" value="ATP SYNTHASE SUBUNIT B', CHLOROPLASTIC"/>
    <property type="match status" value="1"/>
</dbReference>
<feature type="coiled-coil region" evidence="15">
    <location>
        <begin position="45"/>
        <end position="123"/>
    </location>
</feature>
<protein>
    <recommendedName>
        <fullName evidence="13">ATP synthase subunit b</fullName>
    </recommendedName>
    <alternativeName>
        <fullName evidence="13">ATP synthase F(0) sector subunit b</fullName>
    </alternativeName>
    <alternativeName>
        <fullName evidence="13">ATPase subunit I</fullName>
    </alternativeName>
    <alternativeName>
        <fullName evidence="13">F-type ATPase subunit b</fullName>
        <shortName evidence="13">F-ATPase subunit b</shortName>
    </alternativeName>
</protein>
<keyword evidence="2 13" id="KW-0813">Transport</keyword>
<dbReference type="NCBIfam" id="TIGR01144">
    <property type="entry name" value="ATP_synt_b"/>
    <property type="match status" value="1"/>
</dbReference>
<dbReference type="GO" id="GO:0046933">
    <property type="term" value="F:proton-transporting ATP synthase activity, rotational mechanism"/>
    <property type="evidence" value="ECO:0007669"/>
    <property type="project" value="UniProtKB-UniRule"/>
</dbReference>
<dbReference type="PANTHER" id="PTHR33445:SF1">
    <property type="entry name" value="ATP SYNTHASE SUBUNIT B"/>
    <property type="match status" value="1"/>
</dbReference>
<evidence type="ECO:0000256" key="6">
    <source>
        <dbReference type="ARBA" id="ARBA00022781"/>
    </source>
</evidence>
<dbReference type="InterPro" id="IPR005864">
    <property type="entry name" value="ATP_synth_F0_bsu_bac"/>
</dbReference>
<dbReference type="CDD" id="cd06503">
    <property type="entry name" value="ATP-synt_Fo_b"/>
    <property type="match status" value="1"/>
</dbReference>
<dbReference type="RefSeq" id="WP_085559610.1">
    <property type="nucleotide sequence ID" value="NZ_FOAH01000004.1"/>
</dbReference>
<keyword evidence="6 13" id="KW-0375">Hydrogen ion transport</keyword>
<dbReference type="Gene3D" id="1.20.5.620">
    <property type="entry name" value="F1F0 ATP synthase subunit B, membrane domain"/>
    <property type="match status" value="1"/>
</dbReference>
<dbReference type="GO" id="GO:0045259">
    <property type="term" value="C:proton-transporting ATP synthase complex"/>
    <property type="evidence" value="ECO:0007669"/>
    <property type="project" value="UniProtKB-KW"/>
</dbReference>
<evidence type="ECO:0000256" key="3">
    <source>
        <dbReference type="ARBA" id="ARBA00022475"/>
    </source>
</evidence>
<dbReference type="OrthoDB" id="282095at2"/>
<comment type="similarity">
    <text evidence="1 13 14">Belongs to the ATPase B chain family.</text>
</comment>
<dbReference type="GO" id="GO:0046961">
    <property type="term" value="F:proton-transporting ATPase activity, rotational mechanism"/>
    <property type="evidence" value="ECO:0007669"/>
    <property type="project" value="TreeGrafter"/>
</dbReference>
<evidence type="ECO:0000256" key="14">
    <source>
        <dbReference type="RuleBase" id="RU003848"/>
    </source>
</evidence>
<evidence type="ECO:0000256" key="10">
    <source>
        <dbReference type="ARBA" id="ARBA00023310"/>
    </source>
</evidence>
<keyword evidence="8 13" id="KW-0406">Ion transport</keyword>
<evidence type="ECO:0000256" key="1">
    <source>
        <dbReference type="ARBA" id="ARBA00005513"/>
    </source>
</evidence>
<dbReference type="AlphaFoldDB" id="A0A1X7N7P8"/>
<evidence type="ECO:0000256" key="5">
    <source>
        <dbReference type="ARBA" id="ARBA00022692"/>
    </source>
</evidence>
<feature type="transmembrane region" description="Helical" evidence="13">
    <location>
        <begin position="6"/>
        <end position="29"/>
    </location>
</feature>
<dbReference type="InterPro" id="IPR050059">
    <property type="entry name" value="ATP_synthase_B_chain"/>
</dbReference>
<keyword evidence="3 13" id="KW-1003">Cell membrane</keyword>
<evidence type="ECO:0000256" key="13">
    <source>
        <dbReference type="HAMAP-Rule" id="MF_01398"/>
    </source>
</evidence>
<evidence type="ECO:0000256" key="11">
    <source>
        <dbReference type="ARBA" id="ARBA00025198"/>
    </source>
</evidence>
<comment type="subcellular location">
    <subcellularLocation>
        <location evidence="13">Cell membrane</location>
        <topology evidence="13">Single-pass membrane protein</topology>
    </subcellularLocation>
    <subcellularLocation>
        <location evidence="12">Endomembrane system</location>
        <topology evidence="12">Single-pass membrane protein</topology>
    </subcellularLocation>
</comment>
<dbReference type="GO" id="GO:0005886">
    <property type="term" value="C:plasma membrane"/>
    <property type="evidence" value="ECO:0007669"/>
    <property type="project" value="UniProtKB-SubCell"/>
</dbReference>
<evidence type="ECO:0000256" key="2">
    <source>
        <dbReference type="ARBA" id="ARBA00022448"/>
    </source>
</evidence>
<dbReference type="InterPro" id="IPR002146">
    <property type="entry name" value="ATP_synth_b/b'su_bac/chlpt"/>
</dbReference>
<evidence type="ECO:0000256" key="4">
    <source>
        <dbReference type="ARBA" id="ARBA00022547"/>
    </source>
</evidence>
<evidence type="ECO:0000313" key="16">
    <source>
        <dbReference type="EMBL" id="SMH32858.1"/>
    </source>
</evidence>
<evidence type="ECO:0000256" key="12">
    <source>
        <dbReference type="ARBA" id="ARBA00037847"/>
    </source>
</evidence>
<dbReference type="Proteomes" id="UP000193435">
    <property type="component" value="Unassembled WGS sequence"/>
</dbReference>
<proteinExistence type="inferred from homology"/>
<evidence type="ECO:0000256" key="15">
    <source>
        <dbReference type="SAM" id="Coils"/>
    </source>
</evidence>
<dbReference type="STRING" id="1073423.SAMN04488700_1456"/>
<organism evidence="16 17">
    <name type="scientific">Carnobacterium iners</name>
    <dbReference type="NCBI Taxonomy" id="1073423"/>
    <lineage>
        <taxon>Bacteria</taxon>
        <taxon>Bacillati</taxon>
        <taxon>Bacillota</taxon>
        <taxon>Bacilli</taxon>
        <taxon>Lactobacillales</taxon>
        <taxon>Carnobacteriaceae</taxon>
        <taxon>Carnobacterium</taxon>
    </lineage>
</organism>
<dbReference type="EMBL" id="FXBJ01000002">
    <property type="protein sequence ID" value="SMH32858.1"/>
    <property type="molecule type" value="Genomic_DNA"/>
</dbReference>
<keyword evidence="15" id="KW-0175">Coiled coil</keyword>
<evidence type="ECO:0000256" key="9">
    <source>
        <dbReference type="ARBA" id="ARBA00023136"/>
    </source>
</evidence>
<accession>A0A1X7N7P8</accession>
<comment type="subunit">
    <text evidence="13">F-type ATPases have 2 components, F(1) - the catalytic core - and F(0) - the membrane proton channel. F(1) has five subunits: alpha(3), beta(3), gamma(1), delta(1), epsilon(1). F(0) has three main subunits: a(1), b(2) and c(10-14). The alpha and beta chains form an alternating ring which encloses part of the gamma chain. F(1) is attached to F(0) by a central stalk formed by the gamma and epsilon chains, while a peripheral stalk is formed by the delta and b chains.</text>
</comment>
<keyword evidence="5 13" id="KW-0812">Transmembrane</keyword>
<evidence type="ECO:0000313" key="17">
    <source>
        <dbReference type="Proteomes" id="UP000193435"/>
    </source>
</evidence>
<reference evidence="16 17" key="1">
    <citation type="submission" date="2017-04" db="EMBL/GenBank/DDBJ databases">
        <authorList>
            <person name="Afonso C.L."/>
            <person name="Miller P.J."/>
            <person name="Scott M.A."/>
            <person name="Spackman E."/>
            <person name="Goraichik I."/>
            <person name="Dimitrov K.M."/>
            <person name="Suarez D.L."/>
            <person name="Swayne D.E."/>
        </authorList>
    </citation>
    <scope>NUCLEOTIDE SEQUENCE [LARGE SCALE GENOMIC DNA]</scope>
    <source>
        <strain evidence="16 17">LMG26642</strain>
    </source>
</reference>
<keyword evidence="9 13" id="KW-0472">Membrane</keyword>
<gene>
    <name evidence="13" type="primary">atpF</name>
    <name evidence="16" type="ORF">SAMN04488700_1456</name>
</gene>
<dbReference type="Pfam" id="PF00430">
    <property type="entry name" value="ATP-synt_B"/>
    <property type="match status" value="1"/>
</dbReference>
<evidence type="ECO:0000256" key="7">
    <source>
        <dbReference type="ARBA" id="ARBA00022989"/>
    </source>
</evidence>
<dbReference type="HAMAP" id="MF_01398">
    <property type="entry name" value="ATP_synth_b_bprime"/>
    <property type="match status" value="1"/>
</dbReference>
<keyword evidence="4 13" id="KW-0138">CF(0)</keyword>
<sequence length="171" mass="19161">MFKQLVLGATTAGDTIVVLVSFLLLMVLLKKFAWKPLMNIMDQREQAIASNIENAEIAKNEAERLAAERQEKLDKTRAEAATILSKAKIAAESAEKELLDAARHEATRLKKDAKKEIENERQMAMASVRDDVSLLSIQIAEKLISKELTNEGHAQLIDKYLERLADTNETK</sequence>
<keyword evidence="17" id="KW-1185">Reference proteome</keyword>
<comment type="function">
    <text evidence="11 13">F(1)F(0) ATP synthase produces ATP from ADP in the presence of a proton or sodium gradient. F-type ATPases consist of two structural domains, F(1) containing the extramembraneous catalytic core and F(0) containing the membrane proton channel, linked together by a central stalk and a peripheral stalk. During catalysis, ATP synthesis in the catalytic domain of F(1) is coupled via a rotary mechanism of the central stalk subunits to proton translocation.</text>
</comment>